<name>A0A9Q1QNK8_9CARY</name>
<proteinExistence type="predicted"/>
<comment type="caution">
    <text evidence="1">The sequence shown here is derived from an EMBL/GenBank/DDBJ whole genome shotgun (WGS) entry which is preliminary data.</text>
</comment>
<dbReference type="PANTHER" id="PTHR36333">
    <property type="entry name" value="DIMETHYLALLYL, ADENOSINE TRNA METHYLTHIOTRANSFERASE"/>
    <property type="match status" value="1"/>
</dbReference>
<dbReference type="OrthoDB" id="513821at2759"/>
<dbReference type="Proteomes" id="UP001153076">
    <property type="component" value="Unassembled WGS sequence"/>
</dbReference>
<reference evidence="1" key="1">
    <citation type="submission" date="2022-04" db="EMBL/GenBank/DDBJ databases">
        <title>Carnegiea gigantea Genome sequencing and assembly v2.</title>
        <authorList>
            <person name="Copetti D."/>
            <person name="Sanderson M.J."/>
            <person name="Burquez A."/>
            <person name="Wojciechowski M.F."/>
        </authorList>
    </citation>
    <scope>NUCLEOTIDE SEQUENCE</scope>
    <source>
        <strain evidence="1">SGP5-SGP5p</strain>
        <tissue evidence="1">Aerial part</tissue>
    </source>
</reference>
<dbReference type="AlphaFoldDB" id="A0A9Q1QNK8"/>
<sequence length="250" mass="28602">MAALSIGVAGVRSFTHSFTSTSTPRPRSISCVWDPEGLFSRTPQTTGHIARLEFRRRIEKDAEAREAYQRHLKEEKERGEALLQSRVIPDTVAELIEYFLDTEAQEIEYEIARLRPRRGTNCRGNCRLNDEFFKHLQTELGQLRFAVNRTQAMEDRLIELEALQKALTEGTEAYDKMQNALVSAKQNLVKIFTSKDINATLLEMVEKNEVNRALLTLLDENIASAHRSNQTQAVEYMEKLRGAVVKYITV</sequence>
<dbReference type="GO" id="GO:0009570">
    <property type="term" value="C:chloroplast stroma"/>
    <property type="evidence" value="ECO:0007669"/>
    <property type="project" value="TreeGrafter"/>
</dbReference>
<gene>
    <name evidence="1" type="ORF">Cgig2_002500</name>
</gene>
<keyword evidence="2" id="KW-1185">Reference proteome</keyword>
<organism evidence="1 2">
    <name type="scientific">Carnegiea gigantea</name>
    <dbReference type="NCBI Taxonomy" id="171969"/>
    <lineage>
        <taxon>Eukaryota</taxon>
        <taxon>Viridiplantae</taxon>
        <taxon>Streptophyta</taxon>
        <taxon>Embryophyta</taxon>
        <taxon>Tracheophyta</taxon>
        <taxon>Spermatophyta</taxon>
        <taxon>Magnoliopsida</taxon>
        <taxon>eudicotyledons</taxon>
        <taxon>Gunneridae</taxon>
        <taxon>Pentapetalae</taxon>
        <taxon>Caryophyllales</taxon>
        <taxon>Cactineae</taxon>
        <taxon>Cactaceae</taxon>
        <taxon>Cactoideae</taxon>
        <taxon>Echinocereeae</taxon>
        <taxon>Carnegiea</taxon>
    </lineage>
</organism>
<evidence type="ECO:0000313" key="2">
    <source>
        <dbReference type="Proteomes" id="UP001153076"/>
    </source>
</evidence>
<dbReference type="EMBL" id="JAKOGI010000022">
    <property type="protein sequence ID" value="KAJ8449368.1"/>
    <property type="molecule type" value="Genomic_DNA"/>
</dbReference>
<evidence type="ECO:0000313" key="1">
    <source>
        <dbReference type="EMBL" id="KAJ8449368.1"/>
    </source>
</evidence>
<protein>
    <submittedName>
        <fullName evidence="1">Uncharacterized protein</fullName>
    </submittedName>
</protein>
<dbReference type="PANTHER" id="PTHR36333:SF1">
    <property type="entry name" value="DIMETHYLALLYL, ADENOSINE TRNA METHYLTHIOTRANSFERASE"/>
    <property type="match status" value="1"/>
</dbReference>
<accession>A0A9Q1QNK8</accession>